<evidence type="ECO:0000313" key="2">
    <source>
        <dbReference type="EMBL" id="THU75814.1"/>
    </source>
</evidence>
<proteinExistence type="predicted"/>
<keyword evidence="1" id="KW-0732">Signal</keyword>
<gene>
    <name evidence="2" type="ORF">K435DRAFT_974680</name>
</gene>
<reference evidence="2 3" key="1">
    <citation type="journal article" date="2019" name="Nat. Ecol. Evol.">
        <title>Megaphylogeny resolves global patterns of mushroom evolution.</title>
        <authorList>
            <person name="Varga T."/>
            <person name="Krizsan K."/>
            <person name="Foldi C."/>
            <person name="Dima B."/>
            <person name="Sanchez-Garcia M."/>
            <person name="Sanchez-Ramirez S."/>
            <person name="Szollosi G.J."/>
            <person name="Szarkandi J.G."/>
            <person name="Papp V."/>
            <person name="Albert L."/>
            <person name="Andreopoulos W."/>
            <person name="Angelini C."/>
            <person name="Antonin V."/>
            <person name="Barry K.W."/>
            <person name="Bougher N.L."/>
            <person name="Buchanan P."/>
            <person name="Buyck B."/>
            <person name="Bense V."/>
            <person name="Catcheside P."/>
            <person name="Chovatia M."/>
            <person name="Cooper J."/>
            <person name="Damon W."/>
            <person name="Desjardin D."/>
            <person name="Finy P."/>
            <person name="Geml J."/>
            <person name="Haridas S."/>
            <person name="Hughes K."/>
            <person name="Justo A."/>
            <person name="Karasinski D."/>
            <person name="Kautmanova I."/>
            <person name="Kiss B."/>
            <person name="Kocsube S."/>
            <person name="Kotiranta H."/>
            <person name="LaButti K.M."/>
            <person name="Lechner B.E."/>
            <person name="Liimatainen K."/>
            <person name="Lipzen A."/>
            <person name="Lukacs Z."/>
            <person name="Mihaltcheva S."/>
            <person name="Morgado L.N."/>
            <person name="Niskanen T."/>
            <person name="Noordeloos M.E."/>
            <person name="Ohm R.A."/>
            <person name="Ortiz-Santana B."/>
            <person name="Ovrebo C."/>
            <person name="Racz N."/>
            <person name="Riley R."/>
            <person name="Savchenko A."/>
            <person name="Shiryaev A."/>
            <person name="Soop K."/>
            <person name="Spirin V."/>
            <person name="Szebenyi C."/>
            <person name="Tomsovsky M."/>
            <person name="Tulloss R.E."/>
            <person name="Uehling J."/>
            <person name="Grigoriev I.V."/>
            <person name="Vagvolgyi C."/>
            <person name="Papp T."/>
            <person name="Martin F.M."/>
            <person name="Miettinen O."/>
            <person name="Hibbett D.S."/>
            <person name="Nagy L.G."/>
        </authorList>
    </citation>
    <scope>NUCLEOTIDE SEQUENCE [LARGE SCALE GENOMIC DNA]</scope>
    <source>
        <strain evidence="2 3">CBS 962.96</strain>
    </source>
</reference>
<organism evidence="2 3">
    <name type="scientific">Dendrothele bispora (strain CBS 962.96)</name>
    <dbReference type="NCBI Taxonomy" id="1314807"/>
    <lineage>
        <taxon>Eukaryota</taxon>
        <taxon>Fungi</taxon>
        <taxon>Dikarya</taxon>
        <taxon>Basidiomycota</taxon>
        <taxon>Agaricomycotina</taxon>
        <taxon>Agaricomycetes</taxon>
        <taxon>Agaricomycetidae</taxon>
        <taxon>Agaricales</taxon>
        <taxon>Agaricales incertae sedis</taxon>
        <taxon>Dendrothele</taxon>
    </lineage>
</organism>
<evidence type="ECO:0000313" key="3">
    <source>
        <dbReference type="Proteomes" id="UP000297245"/>
    </source>
</evidence>
<protein>
    <submittedName>
        <fullName evidence="2">Uncharacterized protein</fullName>
    </submittedName>
</protein>
<accession>A0A4S8KJY2</accession>
<feature type="chain" id="PRO_5020554716" evidence="1">
    <location>
        <begin position="19"/>
        <end position="78"/>
    </location>
</feature>
<dbReference type="AlphaFoldDB" id="A0A4S8KJY2"/>
<keyword evidence="3" id="KW-1185">Reference proteome</keyword>
<sequence>MPMSVESLIAVIMWLVKAESQIFVDQLPSRFITFFLPFTLNRSSTIPQDVYLLIAKCLCDWITGISAVYQLRSLEGCS</sequence>
<name>A0A4S8KJY2_DENBC</name>
<dbReference type="Proteomes" id="UP000297245">
    <property type="component" value="Unassembled WGS sequence"/>
</dbReference>
<feature type="signal peptide" evidence="1">
    <location>
        <begin position="1"/>
        <end position="18"/>
    </location>
</feature>
<evidence type="ECO:0000256" key="1">
    <source>
        <dbReference type="SAM" id="SignalP"/>
    </source>
</evidence>
<dbReference type="EMBL" id="ML181500">
    <property type="protein sequence ID" value="THU75814.1"/>
    <property type="molecule type" value="Genomic_DNA"/>
</dbReference>